<dbReference type="Pfam" id="PF00440">
    <property type="entry name" value="TetR_N"/>
    <property type="match status" value="1"/>
</dbReference>
<accession>A0A841U4V1</accession>
<dbReference type="RefSeq" id="WP_185139531.1">
    <property type="nucleotide sequence ID" value="NZ_BORM01000010.1"/>
</dbReference>
<dbReference type="SUPFAM" id="SSF46689">
    <property type="entry name" value="Homeodomain-like"/>
    <property type="match status" value="1"/>
</dbReference>
<dbReference type="Gene3D" id="1.10.357.10">
    <property type="entry name" value="Tetracycline Repressor, domain 2"/>
    <property type="match status" value="1"/>
</dbReference>
<dbReference type="Proteomes" id="UP000553776">
    <property type="component" value="Unassembled WGS sequence"/>
</dbReference>
<keyword evidence="1 2" id="KW-0238">DNA-binding</keyword>
<dbReference type="GO" id="GO:0003700">
    <property type="term" value="F:DNA-binding transcription factor activity"/>
    <property type="evidence" value="ECO:0007669"/>
    <property type="project" value="TreeGrafter"/>
</dbReference>
<name>A0A841U4V1_9BACL</name>
<proteinExistence type="predicted"/>
<dbReference type="InterPro" id="IPR050109">
    <property type="entry name" value="HTH-type_TetR-like_transc_reg"/>
</dbReference>
<dbReference type="PANTHER" id="PTHR30055:SF146">
    <property type="entry name" value="HTH-TYPE TRANSCRIPTIONAL DUAL REGULATOR CECR"/>
    <property type="match status" value="1"/>
</dbReference>
<evidence type="ECO:0000313" key="4">
    <source>
        <dbReference type="EMBL" id="MBB6695585.1"/>
    </source>
</evidence>
<dbReference type="PROSITE" id="PS01081">
    <property type="entry name" value="HTH_TETR_1"/>
    <property type="match status" value="1"/>
</dbReference>
<evidence type="ECO:0000313" key="5">
    <source>
        <dbReference type="Proteomes" id="UP000553776"/>
    </source>
</evidence>
<dbReference type="PANTHER" id="PTHR30055">
    <property type="entry name" value="HTH-TYPE TRANSCRIPTIONAL REGULATOR RUTR"/>
    <property type="match status" value="1"/>
</dbReference>
<evidence type="ECO:0000256" key="1">
    <source>
        <dbReference type="ARBA" id="ARBA00023125"/>
    </source>
</evidence>
<reference evidence="4 5" key="1">
    <citation type="submission" date="2020-08" db="EMBL/GenBank/DDBJ databases">
        <title>Cohnella phylogeny.</title>
        <authorList>
            <person name="Dunlap C."/>
        </authorList>
    </citation>
    <scope>NUCLEOTIDE SEQUENCE [LARGE SCALE GENOMIC DNA]</scope>
    <source>
        <strain evidence="4 5">DSM 25239</strain>
    </source>
</reference>
<organism evidence="4 5">
    <name type="scientific">Cohnella xylanilytica</name>
    <dbReference type="NCBI Taxonomy" id="557555"/>
    <lineage>
        <taxon>Bacteria</taxon>
        <taxon>Bacillati</taxon>
        <taxon>Bacillota</taxon>
        <taxon>Bacilli</taxon>
        <taxon>Bacillales</taxon>
        <taxon>Paenibacillaceae</taxon>
        <taxon>Cohnella</taxon>
    </lineage>
</organism>
<dbReference type="PRINTS" id="PR00455">
    <property type="entry name" value="HTHTETR"/>
</dbReference>
<dbReference type="InterPro" id="IPR023772">
    <property type="entry name" value="DNA-bd_HTH_TetR-type_CS"/>
</dbReference>
<dbReference type="GO" id="GO:0000976">
    <property type="term" value="F:transcription cis-regulatory region binding"/>
    <property type="evidence" value="ECO:0007669"/>
    <property type="project" value="TreeGrafter"/>
</dbReference>
<evidence type="ECO:0000259" key="3">
    <source>
        <dbReference type="PROSITE" id="PS50977"/>
    </source>
</evidence>
<dbReference type="InterPro" id="IPR001647">
    <property type="entry name" value="HTH_TetR"/>
</dbReference>
<feature type="domain" description="HTH tetR-type" evidence="3">
    <location>
        <begin position="5"/>
        <end position="65"/>
    </location>
</feature>
<keyword evidence="5" id="KW-1185">Reference proteome</keyword>
<protein>
    <submittedName>
        <fullName evidence="4">TetR/AcrR family transcriptional regulator</fullName>
    </submittedName>
</protein>
<feature type="DNA-binding region" description="H-T-H motif" evidence="2">
    <location>
        <begin position="28"/>
        <end position="47"/>
    </location>
</feature>
<dbReference type="EMBL" id="JACJVR010000130">
    <property type="protein sequence ID" value="MBB6695585.1"/>
    <property type="molecule type" value="Genomic_DNA"/>
</dbReference>
<evidence type="ECO:0000256" key="2">
    <source>
        <dbReference type="PROSITE-ProRule" id="PRU00335"/>
    </source>
</evidence>
<dbReference type="PROSITE" id="PS50977">
    <property type="entry name" value="HTH_TETR_2"/>
    <property type="match status" value="1"/>
</dbReference>
<sequence length="178" mass="20789">MAVREDRREQIIDKAVALFAEWGYYKTTTAHVAAAAGVTQPYVFHFFKNKEELFVAVIDRAVRRMREAFEDTRAEDARLLDGMGEAFMRMLKTHRDEMLMVMQAHVIAEPFIRERVKAMFRDIHSYLTGRIREAGYPNAEEEASRFIGTGQLITMSIVLELPELMKFKKMAHRREELE</sequence>
<dbReference type="InterPro" id="IPR009057">
    <property type="entry name" value="Homeodomain-like_sf"/>
</dbReference>
<gene>
    <name evidence="4" type="ORF">H7B90_29760</name>
</gene>
<comment type="caution">
    <text evidence="4">The sequence shown here is derived from an EMBL/GenBank/DDBJ whole genome shotgun (WGS) entry which is preliminary data.</text>
</comment>
<dbReference type="AlphaFoldDB" id="A0A841U4V1"/>